<dbReference type="InterPro" id="IPR015797">
    <property type="entry name" value="NUDIX_hydrolase-like_dom_sf"/>
</dbReference>
<dbReference type="EMBL" id="JBHFFA010000002">
    <property type="protein sequence ID" value="KAL2641325.1"/>
    <property type="molecule type" value="Genomic_DNA"/>
</dbReference>
<keyword evidence="2" id="KW-0378">Hydrolase</keyword>
<dbReference type="GO" id="GO:0016787">
    <property type="term" value="F:hydrolase activity"/>
    <property type="evidence" value="ECO:0007669"/>
    <property type="project" value="UniProtKB-KW"/>
</dbReference>
<dbReference type="Pfam" id="PF00293">
    <property type="entry name" value="NUDIX"/>
    <property type="match status" value="1"/>
</dbReference>
<evidence type="ECO:0000259" key="3">
    <source>
        <dbReference type="PROSITE" id="PS51462"/>
    </source>
</evidence>
<gene>
    <name evidence="4" type="ORF">R1flu_008912</name>
</gene>
<dbReference type="SUPFAM" id="SSF55811">
    <property type="entry name" value="Nudix"/>
    <property type="match status" value="1"/>
</dbReference>
<dbReference type="Proteomes" id="UP001605036">
    <property type="component" value="Unassembled WGS sequence"/>
</dbReference>
<evidence type="ECO:0000256" key="2">
    <source>
        <dbReference type="ARBA" id="ARBA00022801"/>
    </source>
</evidence>
<keyword evidence="5" id="KW-1185">Reference proteome</keyword>
<dbReference type="Gene3D" id="3.90.79.10">
    <property type="entry name" value="Nucleoside Triphosphate Pyrophosphohydrolase"/>
    <property type="match status" value="1"/>
</dbReference>
<dbReference type="InterPro" id="IPR000086">
    <property type="entry name" value="NUDIX_hydrolase_dom"/>
</dbReference>
<dbReference type="PANTHER" id="PTHR43046:SF13">
    <property type="entry name" value="NUDIX HYDROLASE DOMAIN-CONTAINING PROTEIN"/>
    <property type="match status" value="1"/>
</dbReference>
<dbReference type="PANTHER" id="PTHR43046">
    <property type="entry name" value="GDP-MANNOSE MANNOSYL HYDROLASE"/>
    <property type="match status" value="1"/>
</dbReference>
<evidence type="ECO:0000256" key="1">
    <source>
        <dbReference type="ARBA" id="ARBA00001946"/>
    </source>
</evidence>
<protein>
    <recommendedName>
        <fullName evidence="3">Nudix hydrolase domain-containing protein</fullName>
    </recommendedName>
</protein>
<accession>A0ABD1Z0K2</accession>
<evidence type="ECO:0000313" key="5">
    <source>
        <dbReference type="Proteomes" id="UP001605036"/>
    </source>
</evidence>
<feature type="domain" description="Nudix hydrolase" evidence="3">
    <location>
        <begin position="32"/>
        <end position="175"/>
    </location>
</feature>
<sequence>MSNMIIMVPRTRLDRTRSVIGEQFEDSNYEPIKETTCTDLLICDSDGADTKVLLGKRIVEPQPDWWFMGGRMKTGETPEESMARLVKREQQLVVEPSRFCVLGYHSYHWARRQQAPIENGTCDLSIVFTLTLQPGEAERIHMDDKEYSDFRWFTLDEILDPEADFHPALKQSARDIFSRSYWHQLKWLVNSGAATQEQISEAALRLVKSSN</sequence>
<dbReference type="PROSITE" id="PS51462">
    <property type="entry name" value="NUDIX"/>
    <property type="match status" value="1"/>
</dbReference>
<reference evidence="4 5" key="1">
    <citation type="submission" date="2024-09" db="EMBL/GenBank/DDBJ databases">
        <title>Chromosome-scale assembly of Riccia fluitans.</title>
        <authorList>
            <person name="Paukszto L."/>
            <person name="Sawicki J."/>
            <person name="Karawczyk K."/>
            <person name="Piernik-Szablinska J."/>
            <person name="Szczecinska M."/>
            <person name="Mazdziarz M."/>
        </authorList>
    </citation>
    <scope>NUCLEOTIDE SEQUENCE [LARGE SCALE GENOMIC DNA]</scope>
    <source>
        <strain evidence="4">Rf_01</strain>
        <tissue evidence="4">Aerial parts of the thallus</tissue>
    </source>
</reference>
<comment type="caution">
    <text evidence="4">The sequence shown here is derived from an EMBL/GenBank/DDBJ whole genome shotgun (WGS) entry which is preliminary data.</text>
</comment>
<evidence type="ECO:0000313" key="4">
    <source>
        <dbReference type="EMBL" id="KAL2641325.1"/>
    </source>
</evidence>
<name>A0ABD1Z0K2_9MARC</name>
<dbReference type="AlphaFoldDB" id="A0ABD1Z0K2"/>
<organism evidence="4 5">
    <name type="scientific">Riccia fluitans</name>
    <dbReference type="NCBI Taxonomy" id="41844"/>
    <lineage>
        <taxon>Eukaryota</taxon>
        <taxon>Viridiplantae</taxon>
        <taxon>Streptophyta</taxon>
        <taxon>Embryophyta</taxon>
        <taxon>Marchantiophyta</taxon>
        <taxon>Marchantiopsida</taxon>
        <taxon>Marchantiidae</taxon>
        <taxon>Marchantiales</taxon>
        <taxon>Ricciaceae</taxon>
        <taxon>Riccia</taxon>
    </lineage>
</organism>
<proteinExistence type="predicted"/>
<comment type="cofactor">
    <cofactor evidence="1">
        <name>Mg(2+)</name>
        <dbReference type="ChEBI" id="CHEBI:18420"/>
    </cofactor>
</comment>